<dbReference type="Gene3D" id="1.25.40.10">
    <property type="entry name" value="Tetratricopeptide repeat domain"/>
    <property type="match status" value="1"/>
</dbReference>
<dbReference type="Gene3D" id="3.90.550.10">
    <property type="entry name" value="Spore Coat Polysaccharide Biosynthesis Protein SpsA, Chain A"/>
    <property type="match status" value="1"/>
</dbReference>
<reference evidence="3 4" key="1">
    <citation type="journal article" date="2019" name="Int. J. Syst. Evol. Microbiol.">
        <title>The Global Catalogue of Microorganisms (GCM) 10K type strain sequencing project: providing services to taxonomists for standard genome sequencing and annotation.</title>
        <authorList>
            <consortium name="The Broad Institute Genomics Platform"/>
            <consortium name="The Broad Institute Genome Sequencing Center for Infectious Disease"/>
            <person name="Wu L."/>
            <person name="Ma J."/>
        </authorList>
    </citation>
    <scope>NUCLEOTIDE SEQUENCE [LARGE SCALE GENOMIC DNA]</scope>
    <source>
        <strain evidence="3 4">JCM 15421</strain>
    </source>
</reference>
<accession>A0ABN1IN18</accession>
<evidence type="ECO:0000313" key="4">
    <source>
        <dbReference type="Proteomes" id="UP001501523"/>
    </source>
</evidence>
<dbReference type="Proteomes" id="UP001501523">
    <property type="component" value="Unassembled WGS sequence"/>
</dbReference>
<dbReference type="PANTHER" id="PTHR43630">
    <property type="entry name" value="POLY-BETA-1,6-N-ACETYL-D-GLUCOSAMINE SYNTHASE"/>
    <property type="match status" value="1"/>
</dbReference>
<dbReference type="InterPro" id="IPR001173">
    <property type="entry name" value="Glyco_trans_2-like"/>
</dbReference>
<dbReference type="SUPFAM" id="SSF53448">
    <property type="entry name" value="Nucleotide-diphospho-sugar transferases"/>
    <property type="match status" value="1"/>
</dbReference>
<dbReference type="InterPro" id="IPR029044">
    <property type="entry name" value="Nucleotide-diphossugar_trans"/>
</dbReference>
<evidence type="ECO:0000256" key="1">
    <source>
        <dbReference type="ARBA" id="ARBA00038494"/>
    </source>
</evidence>
<keyword evidence="4" id="KW-1185">Reference proteome</keyword>
<dbReference type="Pfam" id="PF00535">
    <property type="entry name" value="Glycos_transf_2"/>
    <property type="match status" value="1"/>
</dbReference>
<sequence length="380" mass="42574">MASTKSPCAWTEERIPMRLCLNMIVRNEAPVIERCIRSVLPHIQCWSIVDTGSDDGTQDTIRRLLGGLPGELIERPWVDFATNRNEALDLARRYGDYALIIDADDVLEVAPRRSFAGLDLPGYAIEIAGPTSNYWRDTLLRLDVDWVWKGVVHEYPTCSRMDDVPRLGGLRIRVIGGGARSRAGLREKYLHDAELLRRALADEPDNTRYAFYLAQSLRDAGLMEEALAAYQRRVELGGWEEEVFFSKYCIALIKQRLGHAFDDVTSAYLAAWRAQPQRAEPVCHLASYLLEKQHYEQARDYARIASATPVPAQGLQVNHSAYGWLPRNALAGALFALKDYQGCLVACREMLADPSLPPAERARVNENIAATTTALAATSR</sequence>
<evidence type="ECO:0000259" key="2">
    <source>
        <dbReference type="Pfam" id="PF00535"/>
    </source>
</evidence>
<feature type="domain" description="Glycosyltransferase 2-like" evidence="2">
    <location>
        <begin position="23"/>
        <end position="107"/>
    </location>
</feature>
<comment type="caution">
    <text evidence="3">The sequence shown here is derived from an EMBL/GenBank/DDBJ whole genome shotgun (WGS) entry which is preliminary data.</text>
</comment>
<gene>
    <name evidence="3" type="ORF">GCM10009105_24360</name>
</gene>
<evidence type="ECO:0000313" key="3">
    <source>
        <dbReference type="EMBL" id="GAA0717387.1"/>
    </source>
</evidence>
<protein>
    <submittedName>
        <fullName evidence="3">Glycosyltransferase family 2 protein</fullName>
    </submittedName>
</protein>
<name>A0ABN1IN18_9GAMM</name>
<organism evidence="3 4">
    <name type="scientific">Dokdonella soli</name>
    <dbReference type="NCBI Taxonomy" id="529810"/>
    <lineage>
        <taxon>Bacteria</taxon>
        <taxon>Pseudomonadati</taxon>
        <taxon>Pseudomonadota</taxon>
        <taxon>Gammaproteobacteria</taxon>
        <taxon>Lysobacterales</taxon>
        <taxon>Rhodanobacteraceae</taxon>
        <taxon>Dokdonella</taxon>
    </lineage>
</organism>
<comment type="similarity">
    <text evidence="1">Belongs to the glycosyltransferase 2 family. WaaE/KdtX subfamily.</text>
</comment>
<dbReference type="PANTHER" id="PTHR43630:SF2">
    <property type="entry name" value="GLYCOSYLTRANSFERASE"/>
    <property type="match status" value="1"/>
</dbReference>
<dbReference type="SUPFAM" id="SSF48452">
    <property type="entry name" value="TPR-like"/>
    <property type="match status" value="1"/>
</dbReference>
<dbReference type="InterPro" id="IPR011990">
    <property type="entry name" value="TPR-like_helical_dom_sf"/>
</dbReference>
<dbReference type="EMBL" id="BAAAEU010000015">
    <property type="protein sequence ID" value="GAA0717387.1"/>
    <property type="molecule type" value="Genomic_DNA"/>
</dbReference>
<proteinExistence type="inferred from homology"/>